<dbReference type="EMBL" id="CAUYUJ010017405">
    <property type="protein sequence ID" value="CAK0874571.1"/>
    <property type="molecule type" value="Genomic_DNA"/>
</dbReference>
<comment type="caution">
    <text evidence="2">The sequence shown here is derived from an EMBL/GenBank/DDBJ whole genome shotgun (WGS) entry which is preliminary data.</text>
</comment>
<protein>
    <submittedName>
        <fullName evidence="2">Uncharacterized protein</fullName>
    </submittedName>
</protein>
<evidence type="ECO:0000256" key="1">
    <source>
        <dbReference type="SAM" id="MobiDB-lite"/>
    </source>
</evidence>
<feature type="compositionally biased region" description="Basic and acidic residues" evidence="1">
    <location>
        <begin position="123"/>
        <end position="139"/>
    </location>
</feature>
<feature type="region of interest" description="Disordered" evidence="1">
    <location>
        <begin position="123"/>
        <end position="145"/>
    </location>
</feature>
<accession>A0ABN9VMK0</accession>
<organism evidence="2 3">
    <name type="scientific">Prorocentrum cordatum</name>
    <dbReference type="NCBI Taxonomy" id="2364126"/>
    <lineage>
        <taxon>Eukaryota</taxon>
        <taxon>Sar</taxon>
        <taxon>Alveolata</taxon>
        <taxon>Dinophyceae</taxon>
        <taxon>Prorocentrales</taxon>
        <taxon>Prorocentraceae</taxon>
        <taxon>Prorocentrum</taxon>
    </lineage>
</organism>
<name>A0ABN9VMK0_9DINO</name>
<proteinExistence type="predicted"/>
<evidence type="ECO:0000313" key="2">
    <source>
        <dbReference type="EMBL" id="CAK0874571.1"/>
    </source>
</evidence>
<gene>
    <name evidence="2" type="ORF">PCOR1329_LOCUS59416</name>
</gene>
<keyword evidence="3" id="KW-1185">Reference proteome</keyword>
<evidence type="ECO:0000313" key="3">
    <source>
        <dbReference type="Proteomes" id="UP001189429"/>
    </source>
</evidence>
<reference evidence="2" key="1">
    <citation type="submission" date="2023-10" db="EMBL/GenBank/DDBJ databases">
        <authorList>
            <person name="Chen Y."/>
            <person name="Shah S."/>
            <person name="Dougan E. K."/>
            <person name="Thang M."/>
            <person name="Chan C."/>
        </authorList>
    </citation>
    <scope>NUCLEOTIDE SEQUENCE [LARGE SCALE GENOMIC DNA]</scope>
</reference>
<dbReference type="Proteomes" id="UP001189429">
    <property type="component" value="Unassembled WGS sequence"/>
</dbReference>
<sequence>MRSVLRFLWPQGVHRDHADIASYSPSAEAHPEGSAGKAWPSENDDGGSTRCPSLEVPERDGDARDACLAKAMQGSCDADAAIEAWGAELGIASGDVTIQTGERTLHRHRQHLRSLLRLLEEPPGRREALDGGRQEEGKRLRPGAGRDVVSAAPEFGPLVRVLP</sequence>
<feature type="region of interest" description="Disordered" evidence="1">
    <location>
        <begin position="24"/>
        <end position="60"/>
    </location>
</feature>